<dbReference type="Gene3D" id="3.50.50.60">
    <property type="entry name" value="FAD/NAD(P)-binding domain"/>
    <property type="match status" value="1"/>
</dbReference>
<evidence type="ECO:0000256" key="3">
    <source>
        <dbReference type="ARBA" id="ARBA00022827"/>
    </source>
</evidence>
<dbReference type="SUPFAM" id="SSF51905">
    <property type="entry name" value="FAD/NAD(P)-binding domain"/>
    <property type="match status" value="1"/>
</dbReference>
<feature type="domain" description="FAD-binding" evidence="4">
    <location>
        <begin position="10"/>
        <end position="136"/>
    </location>
</feature>
<evidence type="ECO:0000256" key="2">
    <source>
        <dbReference type="ARBA" id="ARBA00022630"/>
    </source>
</evidence>
<evidence type="ECO:0000256" key="1">
    <source>
        <dbReference type="ARBA" id="ARBA00001974"/>
    </source>
</evidence>
<evidence type="ECO:0000313" key="5">
    <source>
        <dbReference type="EMBL" id="MDC8784531.1"/>
    </source>
</evidence>
<dbReference type="RefSeq" id="WP_273595642.1">
    <property type="nucleotide sequence ID" value="NZ_JAQQXS010000003.1"/>
</dbReference>
<dbReference type="Gene3D" id="3.30.9.10">
    <property type="entry name" value="D-Amino Acid Oxidase, subunit A, domain 2"/>
    <property type="match status" value="1"/>
</dbReference>
<keyword evidence="5" id="KW-0560">Oxidoreductase</keyword>
<gene>
    <name evidence="5" type="ORF">PRZ01_04945</name>
</gene>
<dbReference type="Proteomes" id="UP001219862">
    <property type="component" value="Unassembled WGS sequence"/>
</dbReference>
<name>A0ABT5KNW2_9BURK</name>
<keyword evidence="5" id="KW-0503">Monooxygenase</keyword>
<organism evidence="5 6">
    <name type="scientific">Roseateles koreensis</name>
    <dbReference type="NCBI Taxonomy" id="2987526"/>
    <lineage>
        <taxon>Bacteria</taxon>
        <taxon>Pseudomonadati</taxon>
        <taxon>Pseudomonadota</taxon>
        <taxon>Betaproteobacteria</taxon>
        <taxon>Burkholderiales</taxon>
        <taxon>Sphaerotilaceae</taxon>
        <taxon>Roseateles</taxon>
    </lineage>
</organism>
<proteinExistence type="predicted"/>
<dbReference type="InterPro" id="IPR002938">
    <property type="entry name" value="FAD-bd"/>
</dbReference>
<keyword evidence="2" id="KW-0285">Flavoprotein</keyword>
<dbReference type="InterPro" id="IPR036188">
    <property type="entry name" value="FAD/NAD-bd_sf"/>
</dbReference>
<comment type="cofactor">
    <cofactor evidence="1">
        <name>FAD</name>
        <dbReference type="ChEBI" id="CHEBI:57692"/>
    </cofactor>
</comment>
<sequence>MNSALRPVAPVAIVGGGPVGLMLALLLDRHGVASVVFDSATGTRLHPKGSTHNTRTMEHYRRVGIADAVRKLGLPADHPRDVAYFTRLNGFELARFELPSEQRRMCMAQDAPATDQTPEPLLRANQMYVDRYMHGACARPCQHHPALRLAGDGV</sequence>
<protein>
    <submittedName>
        <fullName evidence="5">FAD-dependent monooxygenase</fullName>
    </submittedName>
</protein>
<keyword evidence="3" id="KW-0274">FAD</keyword>
<reference evidence="5 6" key="1">
    <citation type="submission" date="2022-10" db="EMBL/GenBank/DDBJ databases">
        <title>paucibacter sp. hw8 Genome sequencing.</title>
        <authorList>
            <person name="Park S."/>
        </authorList>
    </citation>
    <scope>NUCLEOTIDE SEQUENCE [LARGE SCALE GENOMIC DNA]</scope>
    <source>
        <strain evidence="6">hw8</strain>
    </source>
</reference>
<keyword evidence="6" id="KW-1185">Reference proteome</keyword>
<evidence type="ECO:0000313" key="6">
    <source>
        <dbReference type="Proteomes" id="UP001219862"/>
    </source>
</evidence>
<dbReference type="InterPro" id="IPR050641">
    <property type="entry name" value="RIFMO-like"/>
</dbReference>
<dbReference type="PANTHER" id="PTHR43004">
    <property type="entry name" value="TRK SYSTEM POTASSIUM UPTAKE PROTEIN"/>
    <property type="match status" value="1"/>
</dbReference>
<dbReference type="GO" id="GO:0004497">
    <property type="term" value="F:monooxygenase activity"/>
    <property type="evidence" value="ECO:0007669"/>
    <property type="project" value="UniProtKB-KW"/>
</dbReference>
<dbReference type="PANTHER" id="PTHR43004:SF19">
    <property type="entry name" value="BINDING MONOOXYGENASE, PUTATIVE (JCVI)-RELATED"/>
    <property type="match status" value="1"/>
</dbReference>
<evidence type="ECO:0000259" key="4">
    <source>
        <dbReference type="Pfam" id="PF01494"/>
    </source>
</evidence>
<dbReference type="Pfam" id="PF01494">
    <property type="entry name" value="FAD_binding_3"/>
    <property type="match status" value="1"/>
</dbReference>
<accession>A0ABT5KNW2</accession>
<comment type="caution">
    <text evidence="5">The sequence shown here is derived from an EMBL/GenBank/DDBJ whole genome shotgun (WGS) entry which is preliminary data.</text>
</comment>
<dbReference type="EMBL" id="JAQQXS010000003">
    <property type="protein sequence ID" value="MDC8784531.1"/>
    <property type="molecule type" value="Genomic_DNA"/>
</dbReference>